<evidence type="ECO:0000313" key="1">
    <source>
        <dbReference type="EMBL" id="KMS97875.1"/>
    </source>
</evidence>
<reference evidence="1 2" key="1">
    <citation type="journal article" date="2014" name="Nature">
        <title>The genome of the recently domesticated crop plant sugar beet (Beta vulgaris).</title>
        <authorList>
            <person name="Dohm J.C."/>
            <person name="Minoche A.E."/>
            <person name="Holtgrawe D."/>
            <person name="Capella-Gutierrez S."/>
            <person name="Zakrzewski F."/>
            <person name="Tafer H."/>
            <person name="Rupp O."/>
            <person name="Sorensen T.R."/>
            <person name="Stracke R."/>
            <person name="Reinhardt R."/>
            <person name="Goesmann A."/>
            <person name="Kraft T."/>
            <person name="Schulz B."/>
            <person name="Stadler P.F."/>
            <person name="Schmidt T."/>
            <person name="Gabaldon T."/>
            <person name="Lehrach H."/>
            <person name="Weisshaar B."/>
            <person name="Himmelbauer H."/>
        </authorList>
    </citation>
    <scope>NUCLEOTIDE SEQUENCE [LARGE SCALE GENOMIC DNA]</scope>
    <source>
        <tissue evidence="1">Taproot</tissue>
    </source>
</reference>
<organism evidence="1 2">
    <name type="scientific">Beta vulgaris subsp. vulgaris</name>
    <name type="common">Beet</name>
    <dbReference type="NCBI Taxonomy" id="3555"/>
    <lineage>
        <taxon>Eukaryota</taxon>
        <taxon>Viridiplantae</taxon>
        <taxon>Streptophyta</taxon>
        <taxon>Embryophyta</taxon>
        <taxon>Tracheophyta</taxon>
        <taxon>Spermatophyta</taxon>
        <taxon>Magnoliopsida</taxon>
        <taxon>eudicotyledons</taxon>
        <taxon>Gunneridae</taxon>
        <taxon>Pentapetalae</taxon>
        <taxon>Caryophyllales</taxon>
        <taxon>Chenopodiaceae</taxon>
        <taxon>Betoideae</taxon>
        <taxon>Beta</taxon>
    </lineage>
</organism>
<gene>
    <name evidence="1" type="ORF">BVRB_5g123050</name>
</gene>
<dbReference type="EMBL" id="KQ090289">
    <property type="protein sequence ID" value="KMS97875.1"/>
    <property type="molecule type" value="Genomic_DNA"/>
</dbReference>
<keyword evidence="2" id="KW-1185">Reference proteome</keyword>
<dbReference type="Proteomes" id="UP000035740">
    <property type="component" value="Unassembled WGS sequence"/>
</dbReference>
<accession>A0A0J8E442</accession>
<dbReference type="AlphaFoldDB" id="A0A0J8E442"/>
<evidence type="ECO:0000313" key="2">
    <source>
        <dbReference type="Proteomes" id="UP000035740"/>
    </source>
</evidence>
<sequence>MDSNRRQSFAILLRRAERGRRGGGALCHNSGLVEWSIRI</sequence>
<proteinExistence type="predicted"/>
<dbReference type="Gramene" id="KMS97875">
    <property type="protein sequence ID" value="KMS97875"/>
    <property type="gene ID" value="BVRB_5g123050"/>
</dbReference>
<name>A0A0J8E442_BETVV</name>
<protein>
    <submittedName>
        <fullName evidence="1">Uncharacterized protein</fullName>
    </submittedName>
</protein>